<evidence type="ECO:0000256" key="1">
    <source>
        <dbReference type="ARBA" id="ARBA00022670"/>
    </source>
</evidence>
<dbReference type="InterPro" id="IPR053134">
    <property type="entry name" value="RNA-dir_DNA_polymerase"/>
</dbReference>
<dbReference type="InterPro" id="IPR012337">
    <property type="entry name" value="RNaseH-like_sf"/>
</dbReference>
<evidence type="ECO:0000256" key="7">
    <source>
        <dbReference type="ARBA" id="ARBA00022918"/>
    </source>
</evidence>
<dbReference type="GO" id="GO:0004519">
    <property type="term" value="F:endonuclease activity"/>
    <property type="evidence" value="ECO:0007669"/>
    <property type="project" value="UniProtKB-KW"/>
</dbReference>
<evidence type="ECO:0000256" key="2">
    <source>
        <dbReference type="ARBA" id="ARBA00022679"/>
    </source>
</evidence>
<keyword evidence="2" id="KW-0808">Transferase</keyword>
<keyword evidence="1" id="KW-0645">Protease</keyword>
<evidence type="ECO:0000313" key="9">
    <source>
        <dbReference type="Proteomes" id="UP000288805"/>
    </source>
</evidence>
<keyword evidence="4" id="KW-0540">Nuclease</keyword>
<evidence type="ECO:0000256" key="6">
    <source>
        <dbReference type="ARBA" id="ARBA00022801"/>
    </source>
</evidence>
<dbReference type="Gene3D" id="3.10.10.10">
    <property type="entry name" value="HIV Type 1 Reverse Transcriptase, subunit A, domain 1"/>
    <property type="match status" value="1"/>
</dbReference>
<keyword evidence="7" id="KW-0695">RNA-directed DNA polymerase</keyword>
<evidence type="ECO:0000256" key="5">
    <source>
        <dbReference type="ARBA" id="ARBA00022759"/>
    </source>
</evidence>
<sequence length="384" mass="43827">MIGYREMTVDLVLLDLQDFDVILGMDCWKTYPCLSRGSIGLPPEREVEFTIDLAPGTTPISKAPYRMAPLELKELKIQLQELLDKGFIRPSVSPWGAPVLFVKEKMDLRLCIDYRELNKVTLRVRSEDVPKTAFRTRYGHYEFLVMPFGLTNAPAAFMDLMNRIKSLSLACGDQGWHLVDPGKVDAVSNWRRPNTMTEIRSFLGLTGYYRRFIEGFSKIALPLTRLTQKGYHLGKANTVADALSRKFVGSLAAIIVSDRDPRFTSRFWHSLEKALGNWDAYFPVVEFAFNNSFQASIGMTPFEALYGRRCRSLVCWDDVGEKKLLGPELVQLTIEKLVPIQISEDLTYEEVPVQIVDVMDKVLRHVVVKLVKVQWNNHSIREAT</sequence>
<dbReference type="SUPFAM" id="SSF53098">
    <property type="entry name" value="Ribonuclease H-like"/>
    <property type="match status" value="1"/>
</dbReference>
<dbReference type="CDD" id="cd01647">
    <property type="entry name" value="RT_LTR"/>
    <property type="match status" value="1"/>
</dbReference>
<keyword evidence="5" id="KW-0255">Endonuclease</keyword>
<dbReference type="AlphaFoldDB" id="A0A438GLI4"/>
<name>A0A438GLI4_VITVI</name>
<evidence type="ECO:0000256" key="4">
    <source>
        <dbReference type="ARBA" id="ARBA00022722"/>
    </source>
</evidence>
<dbReference type="GO" id="GO:0003964">
    <property type="term" value="F:RNA-directed DNA polymerase activity"/>
    <property type="evidence" value="ECO:0007669"/>
    <property type="project" value="UniProtKB-KW"/>
</dbReference>
<keyword evidence="6" id="KW-0378">Hydrolase</keyword>
<dbReference type="SUPFAM" id="SSF56672">
    <property type="entry name" value="DNA/RNA polymerases"/>
    <property type="match status" value="1"/>
</dbReference>
<dbReference type="GO" id="GO:0003676">
    <property type="term" value="F:nucleic acid binding"/>
    <property type="evidence" value="ECO:0007669"/>
    <property type="project" value="InterPro"/>
</dbReference>
<dbReference type="PANTHER" id="PTHR24559:SF444">
    <property type="entry name" value="REVERSE TRANSCRIPTASE DOMAIN-CONTAINING PROTEIN"/>
    <property type="match status" value="1"/>
</dbReference>
<dbReference type="InterPro" id="IPR043128">
    <property type="entry name" value="Rev_trsase/Diguanyl_cyclase"/>
</dbReference>
<keyword evidence="3" id="KW-0548">Nucleotidyltransferase</keyword>
<dbReference type="PANTHER" id="PTHR24559">
    <property type="entry name" value="TRANSPOSON TY3-I GAG-POL POLYPROTEIN"/>
    <property type="match status" value="1"/>
</dbReference>
<evidence type="ECO:0000313" key="8">
    <source>
        <dbReference type="EMBL" id="RVW73048.1"/>
    </source>
</evidence>
<dbReference type="InterPro" id="IPR043502">
    <property type="entry name" value="DNA/RNA_pol_sf"/>
</dbReference>
<dbReference type="Pfam" id="PF08284">
    <property type="entry name" value="RVP_2"/>
    <property type="match status" value="1"/>
</dbReference>
<dbReference type="Gene3D" id="3.30.420.10">
    <property type="entry name" value="Ribonuclease H-like superfamily/Ribonuclease H"/>
    <property type="match status" value="1"/>
</dbReference>
<dbReference type="GO" id="GO:0008233">
    <property type="term" value="F:peptidase activity"/>
    <property type="evidence" value="ECO:0007669"/>
    <property type="project" value="UniProtKB-KW"/>
</dbReference>
<dbReference type="Proteomes" id="UP000288805">
    <property type="component" value="Unassembled WGS sequence"/>
</dbReference>
<evidence type="ECO:0000256" key="3">
    <source>
        <dbReference type="ARBA" id="ARBA00022695"/>
    </source>
</evidence>
<organism evidence="8 9">
    <name type="scientific">Vitis vinifera</name>
    <name type="common">Grape</name>
    <dbReference type="NCBI Taxonomy" id="29760"/>
    <lineage>
        <taxon>Eukaryota</taxon>
        <taxon>Viridiplantae</taxon>
        <taxon>Streptophyta</taxon>
        <taxon>Embryophyta</taxon>
        <taxon>Tracheophyta</taxon>
        <taxon>Spermatophyta</taxon>
        <taxon>Magnoliopsida</taxon>
        <taxon>eudicotyledons</taxon>
        <taxon>Gunneridae</taxon>
        <taxon>Pentapetalae</taxon>
        <taxon>rosids</taxon>
        <taxon>Vitales</taxon>
        <taxon>Vitaceae</taxon>
        <taxon>Viteae</taxon>
        <taxon>Vitis</taxon>
    </lineage>
</organism>
<accession>A0A438GLI4</accession>
<dbReference type="Gene3D" id="3.30.70.270">
    <property type="match status" value="1"/>
</dbReference>
<dbReference type="InterPro" id="IPR036397">
    <property type="entry name" value="RNaseH_sf"/>
</dbReference>
<proteinExistence type="predicted"/>
<protein>
    <submittedName>
        <fullName evidence="8">Putative mitochondrial protein</fullName>
    </submittedName>
</protein>
<dbReference type="EMBL" id="QGNW01000401">
    <property type="protein sequence ID" value="RVW73048.1"/>
    <property type="molecule type" value="Genomic_DNA"/>
</dbReference>
<comment type="caution">
    <text evidence="8">The sequence shown here is derived from an EMBL/GenBank/DDBJ whole genome shotgun (WGS) entry which is preliminary data.</text>
</comment>
<gene>
    <name evidence="8" type="primary">AtMg00860_42</name>
    <name evidence="8" type="ORF">CK203_061058</name>
</gene>
<dbReference type="FunFam" id="3.10.10.10:FF:000007">
    <property type="entry name" value="Retrovirus-related Pol polyprotein from transposon 17.6-like Protein"/>
    <property type="match status" value="1"/>
</dbReference>
<dbReference type="GO" id="GO:0006508">
    <property type="term" value="P:proteolysis"/>
    <property type="evidence" value="ECO:0007669"/>
    <property type="project" value="UniProtKB-KW"/>
</dbReference>
<reference evidence="8 9" key="1">
    <citation type="journal article" date="2018" name="PLoS Genet.">
        <title>Population sequencing reveals clonal diversity and ancestral inbreeding in the grapevine cultivar Chardonnay.</title>
        <authorList>
            <person name="Roach M.J."/>
            <person name="Johnson D.L."/>
            <person name="Bohlmann J."/>
            <person name="van Vuuren H.J."/>
            <person name="Jones S.J."/>
            <person name="Pretorius I.S."/>
            <person name="Schmidt S.A."/>
            <person name="Borneman A.R."/>
        </authorList>
    </citation>
    <scope>NUCLEOTIDE SEQUENCE [LARGE SCALE GENOMIC DNA]</scope>
    <source>
        <strain evidence="9">cv. Chardonnay</strain>
        <tissue evidence="8">Leaf</tissue>
    </source>
</reference>